<evidence type="ECO:0000313" key="4">
    <source>
        <dbReference type="Proteomes" id="UP000315082"/>
    </source>
</evidence>
<evidence type="ECO:0000256" key="1">
    <source>
        <dbReference type="ARBA" id="ARBA00007274"/>
    </source>
</evidence>
<dbReference type="CDD" id="cd05825">
    <property type="entry name" value="LbH_wcaF_like"/>
    <property type="match status" value="1"/>
</dbReference>
<keyword evidence="4" id="KW-1185">Reference proteome</keyword>
<gene>
    <name evidence="3" type="ORF">Poly24_09480</name>
</gene>
<dbReference type="RefSeq" id="WP_145091110.1">
    <property type="nucleotide sequence ID" value="NZ_CP036348.1"/>
</dbReference>
<dbReference type="Gene3D" id="2.160.10.10">
    <property type="entry name" value="Hexapeptide repeat proteins"/>
    <property type="match status" value="1"/>
</dbReference>
<keyword evidence="3" id="KW-0012">Acyltransferase</keyword>
<dbReference type="InterPro" id="IPR051159">
    <property type="entry name" value="Hexapeptide_acetyltransf"/>
</dbReference>
<reference evidence="3 4" key="1">
    <citation type="submission" date="2019-02" db="EMBL/GenBank/DDBJ databases">
        <title>Deep-cultivation of Planctomycetes and their phenomic and genomic characterization uncovers novel biology.</title>
        <authorList>
            <person name="Wiegand S."/>
            <person name="Jogler M."/>
            <person name="Boedeker C."/>
            <person name="Pinto D."/>
            <person name="Vollmers J."/>
            <person name="Rivas-Marin E."/>
            <person name="Kohn T."/>
            <person name="Peeters S.H."/>
            <person name="Heuer A."/>
            <person name="Rast P."/>
            <person name="Oberbeckmann S."/>
            <person name="Bunk B."/>
            <person name="Jeske O."/>
            <person name="Meyerdierks A."/>
            <person name="Storesund J.E."/>
            <person name="Kallscheuer N."/>
            <person name="Luecker S."/>
            <person name="Lage O.M."/>
            <person name="Pohl T."/>
            <person name="Merkel B.J."/>
            <person name="Hornburger P."/>
            <person name="Mueller R.-W."/>
            <person name="Bruemmer F."/>
            <person name="Labrenz M."/>
            <person name="Spormann A.M."/>
            <person name="Op den Camp H."/>
            <person name="Overmann J."/>
            <person name="Amann R."/>
            <person name="Jetten M.S.M."/>
            <person name="Mascher T."/>
            <person name="Medema M.H."/>
            <person name="Devos D.P."/>
            <person name="Kaster A.-K."/>
            <person name="Ovreas L."/>
            <person name="Rohde M."/>
            <person name="Galperin M.Y."/>
            <person name="Jogler C."/>
        </authorList>
    </citation>
    <scope>NUCLEOTIDE SEQUENCE [LARGE SCALE GENOMIC DNA]</scope>
    <source>
        <strain evidence="3 4">Poly24</strain>
    </source>
</reference>
<comment type="similarity">
    <text evidence="1">Belongs to the transferase hexapeptide repeat family.</text>
</comment>
<dbReference type="InterPro" id="IPR011004">
    <property type="entry name" value="Trimer_LpxA-like_sf"/>
</dbReference>
<evidence type="ECO:0000313" key="3">
    <source>
        <dbReference type="EMBL" id="QDV67255.1"/>
    </source>
</evidence>
<dbReference type="GO" id="GO:0008374">
    <property type="term" value="F:O-acyltransferase activity"/>
    <property type="evidence" value="ECO:0007669"/>
    <property type="project" value="TreeGrafter"/>
</dbReference>
<dbReference type="EC" id="2.3.1.-" evidence="3"/>
<dbReference type="PANTHER" id="PTHR23416">
    <property type="entry name" value="SIALIC ACID SYNTHASE-RELATED"/>
    <property type="match status" value="1"/>
</dbReference>
<organism evidence="3 4">
    <name type="scientific">Rosistilla carotiformis</name>
    <dbReference type="NCBI Taxonomy" id="2528017"/>
    <lineage>
        <taxon>Bacteria</taxon>
        <taxon>Pseudomonadati</taxon>
        <taxon>Planctomycetota</taxon>
        <taxon>Planctomycetia</taxon>
        <taxon>Pirellulales</taxon>
        <taxon>Pirellulaceae</taxon>
        <taxon>Rosistilla</taxon>
    </lineage>
</organism>
<accession>A0A518JNX8</accession>
<dbReference type="SUPFAM" id="SSF51161">
    <property type="entry name" value="Trimeric LpxA-like enzymes"/>
    <property type="match status" value="1"/>
</dbReference>
<dbReference type="NCBIfam" id="NF007797">
    <property type="entry name" value="PRK10502.1"/>
    <property type="match status" value="1"/>
</dbReference>
<dbReference type="PANTHER" id="PTHR23416:SF23">
    <property type="entry name" value="ACETYLTRANSFERASE C18B11.09C-RELATED"/>
    <property type="match status" value="1"/>
</dbReference>
<sequence>MLPLGCNSNTNASGLDESGSEWRQIDLSKFTGVGALSCKDRVLDKLWRTVGQRIYRCSLLGFSRGNQVRAALLRLFGATVGTNVVLRPCEITTPRNIHIGNHAWIGEGAVLYSLAQIEIGDNACVSQHAYLCTGSHDVTDPFFGLVKRSIVVRAGAWVCANTFVGPGVTVYEGAVAAAGSVVVRDLPAMSVSGGNPCVFIKKRQLRA</sequence>
<dbReference type="AlphaFoldDB" id="A0A518JNX8"/>
<keyword evidence="2 3" id="KW-0808">Transferase</keyword>
<evidence type="ECO:0000256" key="2">
    <source>
        <dbReference type="ARBA" id="ARBA00022679"/>
    </source>
</evidence>
<protein>
    <submittedName>
        <fullName evidence="3">Acetyltransferase</fullName>
        <ecNumber evidence="3">2.3.1.-</ecNumber>
    </submittedName>
</protein>
<dbReference type="Proteomes" id="UP000315082">
    <property type="component" value="Chromosome"/>
</dbReference>
<dbReference type="OrthoDB" id="9812571at2"/>
<dbReference type="GO" id="GO:0005829">
    <property type="term" value="C:cytosol"/>
    <property type="evidence" value="ECO:0007669"/>
    <property type="project" value="TreeGrafter"/>
</dbReference>
<proteinExistence type="inferred from homology"/>
<dbReference type="EMBL" id="CP036348">
    <property type="protein sequence ID" value="QDV67255.1"/>
    <property type="molecule type" value="Genomic_DNA"/>
</dbReference>
<name>A0A518JNX8_9BACT</name>
<dbReference type="KEGG" id="rcf:Poly24_09480"/>